<keyword evidence="3 8" id="KW-0812">Transmembrane</keyword>
<dbReference type="SUPFAM" id="SSF82866">
    <property type="entry name" value="Multidrug efflux transporter AcrB transmembrane domain"/>
    <property type="match status" value="2"/>
</dbReference>
<evidence type="ECO:0000256" key="8">
    <source>
        <dbReference type="SAM" id="Phobius"/>
    </source>
</evidence>
<dbReference type="InterPro" id="IPR051697">
    <property type="entry name" value="Patched_domain-protein"/>
</dbReference>
<evidence type="ECO:0000256" key="2">
    <source>
        <dbReference type="ARBA" id="ARBA00005585"/>
    </source>
</evidence>
<dbReference type="Pfam" id="PF02460">
    <property type="entry name" value="Patched"/>
    <property type="match status" value="1"/>
</dbReference>
<dbReference type="InterPro" id="IPR001036">
    <property type="entry name" value="Acrflvin-R"/>
</dbReference>
<name>A0AAN9GA00_9CAEN</name>
<dbReference type="Gene3D" id="1.20.1640.10">
    <property type="entry name" value="Multidrug efflux transporter AcrB transmembrane domain"/>
    <property type="match status" value="2"/>
</dbReference>
<dbReference type="PANTHER" id="PTHR10796">
    <property type="entry name" value="PATCHED-RELATED"/>
    <property type="match status" value="1"/>
</dbReference>
<dbReference type="PRINTS" id="PR00702">
    <property type="entry name" value="ACRIFLAVINRP"/>
</dbReference>
<feature type="transmembrane region" description="Helical" evidence="8">
    <location>
        <begin position="820"/>
        <end position="843"/>
    </location>
</feature>
<evidence type="ECO:0000256" key="4">
    <source>
        <dbReference type="ARBA" id="ARBA00022989"/>
    </source>
</evidence>
<protein>
    <recommendedName>
        <fullName evidence="9">SSD domain-containing protein</fullName>
    </recommendedName>
</protein>
<feature type="transmembrane region" description="Helical" evidence="8">
    <location>
        <begin position="298"/>
        <end position="321"/>
    </location>
</feature>
<keyword evidence="4 8" id="KW-1133">Transmembrane helix</keyword>
<dbReference type="InterPro" id="IPR000731">
    <property type="entry name" value="SSD"/>
</dbReference>
<dbReference type="GO" id="GO:0022857">
    <property type="term" value="F:transmembrane transporter activity"/>
    <property type="evidence" value="ECO:0007669"/>
    <property type="project" value="InterPro"/>
</dbReference>
<evidence type="ECO:0000256" key="6">
    <source>
        <dbReference type="ARBA" id="ARBA00023180"/>
    </source>
</evidence>
<feature type="transmembrane region" description="Helical" evidence="8">
    <location>
        <begin position="370"/>
        <end position="390"/>
    </location>
</feature>
<proteinExistence type="inferred from homology"/>
<evidence type="ECO:0000256" key="1">
    <source>
        <dbReference type="ARBA" id="ARBA00004141"/>
    </source>
</evidence>
<feature type="transmembrane region" description="Helical" evidence="8">
    <location>
        <begin position="693"/>
        <end position="711"/>
    </location>
</feature>
<keyword evidence="6" id="KW-0325">Glycoprotein</keyword>
<keyword evidence="11" id="KW-1185">Reference proteome</keyword>
<dbReference type="AlphaFoldDB" id="A0AAN9GA00"/>
<dbReference type="InterPro" id="IPR003392">
    <property type="entry name" value="PTHD_SSD"/>
</dbReference>
<feature type="transmembrane region" description="Helical" evidence="8">
    <location>
        <begin position="783"/>
        <end position="808"/>
    </location>
</feature>
<feature type="transmembrane region" description="Helical" evidence="8">
    <location>
        <begin position="328"/>
        <end position="350"/>
    </location>
</feature>
<feature type="transmembrane region" description="Helical" evidence="8">
    <location>
        <begin position="269"/>
        <end position="286"/>
    </location>
</feature>
<comment type="subcellular location">
    <subcellularLocation>
        <location evidence="1">Membrane</location>
        <topology evidence="1">Multi-pass membrane protein</topology>
    </subcellularLocation>
</comment>
<evidence type="ECO:0000259" key="9">
    <source>
        <dbReference type="PROSITE" id="PS50156"/>
    </source>
</evidence>
<feature type="transmembrane region" description="Helical" evidence="8">
    <location>
        <begin position="495"/>
        <end position="515"/>
    </location>
</feature>
<dbReference type="EMBL" id="JBAMIC010000011">
    <property type="protein sequence ID" value="KAK7100771.1"/>
    <property type="molecule type" value="Genomic_DNA"/>
</dbReference>
<feature type="transmembrane region" description="Helical" evidence="8">
    <location>
        <begin position="751"/>
        <end position="771"/>
    </location>
</feature>
<organism evidence="10 11">
    <name type="scientific">Littorina saxatilis</name>
    <dbReference type="NCBI Taxonomy" id="31220"/>
    <lineage>
        <taxon>Eukaryota</taxon>
        <taxon>Metazoa</taxon>
        <taxon>Spiralia</taxon>
        <taxon>Lophotrochozoa</taxon>
        <taxon>Mollusca</taxon>
        <taxon>Gastropoda</taxon>
        <taxon>Caenogastropoda</taxon>
        <taxon>Littorinimorpha</taxon>
        <taxon>Littorinoidea</taxon>
        <taxon>Littorinidae</taxon>
        <taxon>Littorina</taxon>
    </lineage>
</organism>
<evidence type="ECO:0000256" key="5">
    <source>
        <dbReference type="ARBA" id="ARBA00023136"/>
    </source>
</evidence>
<feature type="transmembrane region" description="Helical" evidence="8">
    <location>
        <begin position="30"/>
        <end position="49"/>
    </location>
</feature>
<evidence type="ECO:0000313" key="11">
    <source>
        <dbReference type="Proteomes" id="UP001374579"/>
    </source>
</evidence>
<feature type="transmembrane region" description="Helical" evidence="8">
    <location>
        <begin position="402"/>
        <end position="428"/>
    </location>
</feature>
<accession>A0AAN9GA00</accession>
<dbReference type="PANTHER" id="PTHR10796:SF92">
    <property type="entry name" value="PATCHED-RELATED, ISOFORM A"/>
    <property type="match status" value="1"/>
</dbReference>
<reference evidence="10 11" key="1">
    <citation type="submission" date="2024-02" db="EMBL/GenBank/DDBJ databases">
        <title>Chromosome-scale genome assembly of the rough periwinkle Littorina saxatilis.</title>
        <authorList>
            <person name="De Jode A."/>
            <person name="Faria R."/>
            <person name="Formenti G."/>
            <person name="Sims Y."/>
            <person name="Smith T.P."/>
            <person name="Tracey A."/>
            <person name="Wood J.M.D."/>
            <person name="Zagrodzka Z.B."/>
            <person name="Johannesson K."/>
            <person name="Butlin R.K."/>
            <person name="Leder E.H."/>
        </authorList>
    </citation>
    <scope>NUCLEOTIDE SEQUENCE [LARGE SCALE GENOMIC DNA]</scope>
    <source>
        <strain evidence="10">Snail1</strain>
        <tissue evidence="10">Muscle</tissue>
    </source>
</reference>
<keyword evidence="5 8" id="KW-0472">Membrane</keyword>
<dbReference type="PROSITE" id="PS50156">
    <property type="entry name" value="SSD"/>
    <property type="match status" value="1"/>
</dbReference>
<feature type="domain" description="SSD" evidence="9">
    <location>
        <begin position="268"/>
        <end position="427"/>
    </location>
</feature>
<gene>
    <name evidence="10" type="ORF">V1264_023657</name>
</gene>
<evidence type="ECO:0000256" key="7">
    <source>
        <dbReference type="SAM" id="MobiDB-lite"/>
    </source>
</evidence>
<comment type="caution">
    <text evidence="10">The sequence shown here is derived from an EMBL/GenBank/DDBJ whole genome shotgun (WGS) entry which is preliminary data.</text>
</comment>
<evidence type="ECO:0000256" key="3">
    <source>
        <dbReference type="ARBA" id="ARBA00022692"/>
    </source>
</evidence>
<dbReference type="GO" id="GO:0016020">
    <property type="term" value="C:membrane"/>
    <property type="evidence" value="ECO:0007669"/>
    <property type="project" value="UniProtKB-SubCell"/>
</dbReference>
<feature type="region of interest" description="Disordered" evidence="7">
    <location>
        <begin position="877"/>
        <end position="905"/>
    </location>
</feature>
<evidence type="ECO:0000313" key="10">
    <source>
        <dbReference type="EMBL" id="KAK7100771.1"/>
    </source>
</evidence>
<comment type="similarity">
    <text evidence="2">Belongs to the patched family.</text>
</comment>
<dbReference type="Proteomes" id="UP001374579">
    <property type="component" value="Unassembled WGS sequence"/>
</dbReference>
<sequence length="930" mass="102674">MGCNDAFHCVSRKISEAFGHYGSFVGRHPVWFVVLPVLICGGLAVGFMFRHDETNIEALYTPIGSRSSMDRERIKEIFPDGTGDYYNPMNLNDHPLGGIVLFRPRNDTNILTPHSIGEIREFAEKVQQWKTETAEGEPLTYQDACGRLEGTCEVWGEVVLRPEFWQAYEDGTLTFPFWESPWGIVDLSVWLGSVNRTEMDVVLTAGAIKLSFTLRQDSQEKKELSLEWERVFIDNMQALNDTFFTHLLCAFSSSQSMGSELDRGTKGDIMYFSLTFTLMITYASIVSSGGDCVSTRALLANAGVLAATMGIMACFGLFAFIGLDFVNIVGVVPFLVLGIGVDDMFLLMSAWSGTLGDRELSVPKRIGSTFRAAGIGITITSITDFLAFAIGSTSVFLSVRNFCLYAGVAVLFCYICQATFFGGCLALHGRRVYAGRHTLTCKKLRARKDMSEEGQKCCNICMCGGATPGDEFADESPFEKGPRILLPKLVLWNPFKAFVIVLFAGYIGVSVWGVMNHLEQGLRLKDLVLDSSYYHKFNTWDEEDFGVAFPVAFVITEPIDYTDQATVIKMMKIMHKARDDPDISPIGTYCWFIDYIFSPSMDISSQEGFVRGLKEDFLPKHIRYHNDVVFSADNTSVIASRCHVFSNNVVESTKQAELMIRMRDLADNAPLPTFAYQPAFVYFEQYVMIMQSTLQTVGITLAVMFVITFIFLVHPTIVLLVFINIVMIIVGIFGFMGLWGLTLSSVTMIHLIMSVGFSVDFSAHVCSAYMLSDARTRKERAEYALVHASGPILNSGLSSLIGIAVLVFSDSYIFQSFFKIMLLVIGFGVLHAIFLIPVLLSWIGPTNSGASEKTLSSKHGPSNGNLPANGNVSALGYKKRGSTSHHNGDANGVNANGKGGEMDLNGTARRPSLLDALGYMGTDNKGFTDL</sequence>
<feature type="transmembrane region" description="Helical" evidence="8">
    <location>
        <begin position="717"/>
        <end position="739"/>
    </location>
</feature>